<evidence type="ECO:0000313" key="1">
    <source>
        <dbReference type="EMBL" id="KNY26108.1"/>
    </source>
</evidence>
<gene>
    <name evidence="1" type="ORF">Bccel_1370</name>
</gene>
<name>A0A0L6JK63_9FIRM</name>
<reference evidence="2" key="1">
    <citation type="submission" date="2015-07" db="EMBL/GenBank/DDBJ databases">
        <title>Near-Complete Genome Sequence of the Cellulolytic Bacterium Bacteroides (Pseudobacteroides) cellulosolvens ATCC 35603.</title>
        <authorList>
            <person name="Dassa B."/>
            <person name="Utturkar S.M."/>
            <person name="Klingeman D.M."/>
            <person name="Hurt R.A."/>
            <person name="Keller M."/>
            <person name="Xu J."/>
            <person name="Reddy Y.H.K."/>
            <person name="Borovok I."/>
            <person name="Grinberg I.R."/>
            <person name="Lamed R."/>
            <person name="Zhivin O."/>
            <person name="Bayer E.A."/>
            <person name="Brown S.D."/>
        </authorList>
    </citation>
    <scope>NUCLEOTIDE SEQUENCE [LARGE SCALE GENOMIC DNA]</scope>
    <source>
        <strain evidence="2">DSM 2933</strain>
    </source>
</reference>
<keyword evidence="2" id="KW-1185">Reference proteome</keyword>
<dbReference type="Proteomes" id="UP000036923">
    <property type="component" value="Unassembled WGS sequence"/>
</dbReference>
<dbReference type="RefSeq" id="WP_152965947.1">
    <property type="nucleotide sequence ID" value="NZ_LGTC01000001.1"/>
</dbReference>
<comment type="caution">
    <text evidence="1">The sequence shown here is derived from an EMBL/GenBank/DDBJ whole genome shotgun (WGS) entry which is preliminary data.</text>
</comment>
<dbReference type="EMBL" id="LGTC01000001">
    <property type="protein sequence ID" value="KNY26108.1"/>
    <property type="molecule type" value="Genomic_DNA"/>
</dbReference>
<accession>A0A0L6JK63</accession>
<organism evidence="1 2">
    <name type="scientific">Pseudobacteroides cellulosolvens ATCC 35603 = DSM 2933</name>
    <dbReference type="NCBI Taxonomy" id="398512"/>
    <lineage>
        <taxon>Bacteria</taxon>
        <taxon>Bacillati</taxon>
        <taxon>Bacillota</taxon>
        <taxon>Clostridia</taxon>
        <taxon>Eubacteriales</taxon>
        <taxon>Oscillospiraceae</taxon>
        <taxon>Pseudobacteroides</taxon>
    </lineage>
</organism>
<proteinExistence type="predicted"/>
<evidence type="ECO:0000313" key="2">
    <source>
        <dbReference type="Proteomes" id="UP000036923"/>
    </source>
</evidence>
<protein>
    <submittedName>
        <fullName evidence="1">Uncharacterized protein</fullName>
    </submittedName>
</protein>
<dbReference type="AlphaFoldDB" id="A0A0L6JK63"/>
<sequence length="70" mass="8244">MKCKKCNGEMLLYKVVYRNKNGELREYGGIDMFVKKITGKGTVLDEKEEKQKETPYEKTADTKHYQVCLY</sequence>